<evidence type="ECO:0000313" key="11">
    <source>
        <dbReference type="EMBL" id="KAK5582652.1"/>
    </source>
</evidence>
<dbReference type="PANTHER" id="PTHR12246">
    <property type="entry name" value="PALMITOYLTRANSFERASE ZDHHC16"/>
    <property type="match status" value="1"/>
</dbReference>
<comment type="caution">
    <text evidence="11">The sequence shown here is derived from an EMBL/GenBank/DDBJ whole genome shotgun (WGS) entry which is preliminary data.</text>
</comment>
<protein>
    <recommendedName>
        <fullName evidence="8">Palmitoyltransferase</fullName>
        <ecNumber evidence="8">2.3.1.225</ecNumber>
    </recommendedName>
</protein>
<dbReference type="InterPro" id="IPR001594">
    <property type="entry name" value="Palmitoyltrfase_DHHC"/>
</dbReference>
<accession>A0AAN7YZW6</accession>
<comment type="subcellular location">
    <subcellularLocation>
        <location evidence="1">Membrane</location>
        <topology evidence="1">Multi-pass membrane protein</topology>
    </subcellularLocation>
</comment>
<feature type="compositionally biased region" description="Polar residues" evidence="9">
    <location>
        <begin position="404"/>
        <end position="422"/>
    </location>
</feature>
<reference evidence="11 12" key="1">
    <citation type="submission" date="2023-11" db="EMBL/GenBank/DDBJ databases">
        <title>Dfirmibasis_genome.</title>
        <authorList>
            <person name="Edelbroek B."/>
            <person name="Kjellin J."/>
            <person name="Jerlstrom-Hultqvist J."/>
            <person name="Soderbom F."/>
        </authorList>
    </citation>
    <scope>NUCLEOTIDE SEQUENCE [LARGE SCALE GENOMIC DNA]</scope>
    <source>
        <strain evidence="11 12">TNS-C-14</strain>
    </source>
</reference>
<evidence type="ECO:0000256" key="1">
    <source>
        <dbReference type="ARBA" id="ARBA00004141"/>
    </source>
</evidence>
<feature type="transmembrane region" description="Helical" evidence="8">
    <location>
        <begin position="7"/>
        <end position="24"/>
    </location>
</feature>
<evidence type="ECO:0000313" key="12">
    <source>
        <dbReference type="Proteomes" id="UP001344447"/>
    </source>
</evidence>
<feature type="transmembrane region" description="Helical" evidence="8">
    <location>
        <begin position="225"/>
        <end position="256"/>
    </location>
</feature>
<evidence type="ECO:0000256" key="7">
    <source>
        <dbReference type="ARBA" id="ARBA00023315"/>
    </source>
</evidence>
<gene>
    <name evidence="11" type="ORF">RB653_004237</name>
</gene>
<feature type="domain" description="Palmitoyltransferase DHHC" evidence="10">
    <location>
        <begin position="121"/>
        <end position="272"/>
    </location>
</feature>
<feature type="compositionally biased region" description="Acidic residues" evidence="9">
    <location>
        <begin position="382"/>
        <end position="397"/>
    </location>
</feature>
<evidence type="ECO:0000256" key="6">
    <source>
        <dbReference type="ARBA" id="ARBA00023180"/>
    </source>
</evidence>
<feature type="transmembrane region" description="Helical" evidence="8">
    <location>
        <begin position="30"/>
        <end position="51"/>
    </location>
</feature>
<evidence type="ECO:0000256" key="9">
    <source>
        <dbReference type="SAM" id="MobiDB-lite"/>
    </source>
</evidence>
<comment type="catalytic activity">
    <reaction evidence="8">
        <text>L-cysteinyl-[protein] + hexadecanoyl-CoA = S-hexadecanoyl-L-cysteinyl-[protein] + CoA</text>
        <dbReference type="Rhea" id="RHEA:36683"/>
        <dbReference type="Rhea" id="RHEA-COMP:10131"/>
        <dbReference type="Rhea" id="RHEA-COMP:11032"/>
        <dbReference type="ChEBI" id="CHEBI:29950"/>
        <dbReference type="ChEBI" id="CHEBI:57287"/>
        <dbReference type="ChEBI" id="CHEBI:57379"/>
        <dbReference type="ChEBI" id="CHEBI:74151"/>
        <dbReference type="EC" id="2.3.1.225"/>
    </reaction>
</comment>
<evidence type="ECO:0000256" key="2">
    <source>
        <dbReference type="ARBA" id="ARBA00022679"/>
    </source>
</evidence>
<dbReference type="GO" id="GO:0016020">
    <property type="term" value="C:membrane"/>
    <property type="evidence" value="ECO:0007669"/>
    <property type="project" value="UniProtKB-SubCell"/>
</dbReference>
<name>A0AAN7YZW6_9MYCE</name>
<organism evidence="11 12">
    <name type="scientific">Dictyostelium firmibasis</name>
    <dbReference type="NCBI Taxonomy" id="79012"/>
    <lineage>
        <taxon>Eukaryota</taxon>
        <taxon>Amoebozoa</taxon>
        <taxon>Evosea</taxon>
        <taxon>Eumycetozoa</taxon>
        <taxon>Dictyostelia</taxon>
        <taxon>Dictyosteliales</taxon>
        <taxon>Dictyosteliaceae</taxon>
        <taxon>Dictyostelium</taxon>
    </lineage>
</organism>
<keyword evidence="5 8" id="KW-0472">Membrane</keyword>
<dbReference type="Pfam" id="PF01529">
    <property type="entry name" value="DHHC"/>
    <property type="match status" value="1"/>
</dbReference>
<sequence>MITISVIGVFIFILFVICSQWILVYEPLNFFNNIWGQTYIIVYHLLALLLLRCYGMSVLTDPGSPPSTWIPEGKTKEDLAILVDQFKHLSRQSTKGKSTTVLVDDDLSTITIVNSKNSKNNNKARFCSQCCAFKPPRTHHCKQCKRCILKHDHHCPWIGNCTGFRNQKFFIQFLFYVVILTTITIVTLTISAFYILNVNLNLSESNSDKMKNYNNKNNSSNEIDFLVSSIAVTIMYIFNFSGVLPVLLGVSGLFFFQTEFLLGNFTPLERYDRKKEGKYARRNGLKYQWKYDKGWKLNFREVMGDTLIQWFFPIGFPKTDGTYWRENELYLQQQRLLNDSSSLITTSSTTTTTTTTIANAINNDNIKIPTQQQPINGANIGDDADDDDDDDDDESLEINDYIRSDSNSFSQPLISQSATQKPSFGFVENV</sequence>
<evidence type="ECO:0000256" key="4">
    <source>
        <dbReference type="ARBA" id="ARBA00022989"/>
    </source>
</evidence>
<feature type="region of interest" description="Disordered" evidence="9">
    <location>
        <begin position="367"/>
        <end position="430"/>
    </location>
</feature>
<evidence type="ECO:0000259" key="10">
    <source>
        <dbReference type="Pfam" id="PF01529"/>
    </source>
</evidence>
<evidence type="ECO:0000256" key="5">
    <source>
        <dbReference type="ARBA" id="ARBA00023136"/>
    </source>
</evidence>
<keyword evidence="12" id="KW-1185">Reference proteome</keyword>
<dbReference type="GO" id="GO:0019706">
    <property type="term" value="F:protein-cysteine S-palmitoyltransferase activity"/>
    <property type="evidence" value="ECO:0007669"/>
    <property type="project" value="UniProtKB-EC"/>
</dbReference>
<keyword evidence="4 8" id="KW-1133">Transmembrane helix</keyword>
<comment type="domain">
    <text evidence="8">The DHHC domain is required for palmitoyltransferase activity.</text>
</comment>
<feature type="transmembrane region" description="Helical" evidence="8">
    <location>
        <begin position="173"/>
        <end position="196"/>
    </location>
</feature>
<dbReference type="AlphaFoldDB" id="A0AAN7YZW6"/>
<comment type="similarity">
    <text evidence="8">Belongs to the DHHC palmitoyltransferase family.</text>
</comment>
<keyword evidence="7 8" id="KW-0012">Acyltransferase</keyword>
<keyword evidence="6" id="KW-0325">Glycoprotein</keyword>
<evidence type="ECO:0000256" key="8">
    <source>
        <dbReference type="RuleBase" id="RU079119"/>
    </source>
</evidence>
<dbReference type="Proteomes" id="UP001344447">
    <property type="component" value="Unassembled WGS sequence"/>
</dbReference>
<dbReference type="PROSITE" id="PS50216">
    <property type="entry name" value="DHHC"/>
    <property type="match status" value="1"/>
</dbReference>
<keyword evidence="3 8" id="KW-0812">Transmembrane</keyword>
<proteinExistence type="inferred from homology"/>
<evidence type="ECO:0000256" key="3">
    <source>
        <dbReference type="ARBA" id="ARBA00022692"/>
    </source>
</evidence>
<dbReference type="EC" id="2.3.1.225" evidence="8"/>
<keyword evidence="2 8" id="KW-0808">Transferase</keyword>
<dbReference type="InterPro" id="IPR039859">
    <property type="entry name" value="PFA4/ZDH16/20/ERF2-like"/>
</dbReference>
<dbReference type="EMBL" id="JAVFKY010000001">
    <property type="protein sequence ID" value="KAK5582652.1"/>
    <property type="molecule type" value="Genomic_DNA"/>
</dbReference>